<dbReference type="Proteomes" id="UP000185335">
    <property type="component" value="Segment"/>
</dbReference>
<proteinExistence type="predicted"/>
<protein>
    <submittedName>
        <fullName evidence="2">Uncharacterized protein</fullName>
    </submittedName>
</protein>
<accession>A0A0E3EUN4</accession>
<sequence length="67" mass="8080">MLYQIYDNSLVLRGTFESIYDLERYIDGIRITRGEAYPETPRMSCFDYIKTIQWHWECVDKYGTSEV</sequence>
<keyword evidence="3" id="KW-1185">Reference proteome</keyword>
<dbReference type="OrthoDB" id="24696at10239"/>
<name>A0A0E3EUN4_9CAUD</name>
<dbReference type="KEGG" id="vg:24405222"/>
<organism evidence="2 4">
    <name type="scientific">Synechococcus phage ACG-2014b</name>
    <dbReference type="NCBI Taxonomy" id="1493508"/>
    <lineage>
        <taxon>Viruses</taxon>
        <taxon>Duplodnaviria</taxon>
        <taxon>Heunggongvirae</taxon>
        <taxon>Uroviricota</taxon>
        <taxon>Caudoviricetes</taxon>
        <taxon>Pantevenvirales</taxon>
        <taxon>Kyanoviridae</taxon>
        <taxon>Nereusvirus</taxon>
        <taxon>Nereusvirus tusconc4</taxon>
    </lineage>
</organism>
<dbReference type="RefSeq" id="YP_009140646.1">
    <property type="nucleotide sequence ID" value="NC_027130.1"/>
</dbReference>
<evidence type="ECO:0000313" key="3">
    <source>
        <dbReference type="Proteomes" id="UP000185335"/>
    </source>
</evidence>
<evidence type="ECO:0000313" key="2">
    <source>
        <dbReference type="EMBL" id="AIX17727.1"/>
    </source>
</evidence>
<evidence type="ECO:0000313" key="4">
    <source>
        <dbReference type="Proteomes" id="UP000185338"/>
    </source>
</evidence>
<dbReference type="Proteomes" id="UP000185338">
    <property type="component" value="Segment"/>
</dbReference>
<gene>
    <name evidence="1" type="ORF">Syn7803C61_78</name>
    <name evidence="2" type="ORF">Syn7803C67_75</name>
</gene>
<dbReference type="EMBL" id="KJ019042">
    <property type="protein sequence ID" value="AIX17727.1"/>
    <property type="molecule type" value="Genomic_DNA"/>
</dbReference>
<dbReference type="EMBL" id="KJ019040">
    <property type="protein sequence ID" value="AIX17300.1"/>
    <property type="molecule type" value="Genomic_DNA"/>
</dbReference>
<reference evidence="3 4" key="1">
    <citation type="submission" date="2013-12" db="EMBL/GenBank/DDBJ databases">
        <title>Ecological redundancy of diverse viral populations within a natural community.</title>
        <authorList>
            <person name="Gregory A.C."/>
            <person name="LaButti K."/>
            <person name="Copeland A."/>
            <person name="Woyke T."/>
            <person name="Sullivan M.B."/>
        </authorList>
    </citation>
    <scope>NUCLEOTIDE SEQUENCE [LARGE SCALE GENOMIC DNA]</scope>
    <source>
        <strain evidence="1">Syn7803C61</strain>
        <strain evidence="2">Syn7803C67</strain>
    </source>
</reference>
<evidence type="ECO:0000313" key="1">
    <source>
        <dbReference type="EMBL" id="AIX17300.1"/>
    </source>
</evidence>